<name>A0A2I0TQP2_LIMLA</name>
<evidence type="ECO:0000313" key="2">
    <source>
        <dbReference type="Proteomes" id="UP000233556"/>
    </source>
</evidence>
<reference evidence="2" key="2">
    <citation type="submission" date="2017-12" db="EMBL/GenBank/DDBJ databases">
        <title>Genome sequence of the Bar-tailed Godwit (Limosa lapponica baueri).</title>
        <authorList>
            <person name="Lima N.C.B."/>
            <person name="Parody-Merino A.M."/>
            <person name="Battley P.F."/>
            <person name="Fidler A.E."/>
            <person name="Prosdocimi F."/>
        </authorList>
    </citation>
    <scope>NUCLEOTIDE SEQUENCE [LARGE SCALE GENOMIC DNA]</scope>
</reference>
<dbReference type="AlphaFoldDB" id="A0A2I0TQP2"/>
<protein>
    <submittedName>
        <fullName evidence="1">Uncharacterized protein</fullName>
    </submittedName>
</protein>
<dbReference type="PANTHER" id="PTHR33332">
    <property type="entry name" value="REVERSE TRANSCRIPTASE DOMAIN-CONTAINING PROTEIN"/>
    <property type="match status" value="1"/>
</dbReference>
<dbReference type="Proteomes" id="UP000233556">
    <property type="component" value="Unassembled WGS sequence"/>
</dbReference>
<dbReference type="PRINTS" id="PR01345">
    <property type="entry name" value="CERVTRCPTASE"/>
</dbReference>
<gene>
    <name evidence="1" type="ORF">llap_13577</name>
</gene>
<proteinExistence type="predicted"/>
<organism evidence="1 2">
    <name type="scientific">Limosa lapponica baueri</name>
    <dbReference type="NCBI Taxonomy" id="1758121"/>
    <lineage>
        <taxon>Eukaryota</taxon>
        <taxon>Metazoa</taxon>
        <taxon>Chordata</taxon>
        <taxon>Craniata</taxon>
        <taxon>Vertebrata</taxon>
        <taxon>Euteleostomi</taxon>
        <taxon>Archelosauria</taxon>
        <taxon>Archosauria</taxon>
        <taxon>Dinosauria</taxon>
        <taxon>Saurischia</taxon>
        <taxon>Theropoda</taxon>
        <taxon>Coelurosauria</taxon>
        <taxon>Aves</taxon>
        <taxon>Neognathae</taxon>
        <taxon>Neoaves</taxon>
        <taxon>Charadriiformes</taxon>
        <taxon>Scolopacidae</taxon>
        <taxon>Limosa</taxon>
    </lineage>
</organism>
<accession>A0A2I0TQP2</accession>
<dbReference type="EMBL" id="KZ507855">
    <property type="protein sequence ID" value="PKU36118.1"/>
    <property type="molecule type" value="Genomic_DNA"/>
</dbReference>
<reference evidence="2" key="1">
    <citation type="submission" date="2017-11" db="EMBL/GenBank/DDBJ databases">
        <authorList>
            <person name="Lima N.C."/>
            <person name="Parody-Merino A.M."/>
            <person name="Battley P.F."/>
            <person name="Fidler A.E."/>
            <person name="Prosdocimi F."/>
        </authorList>
    </citation>
    <scope>NUCLEOTIDE SEQUENCE [LARGE SCALE GENOMIC DNA]</scope>
</reference>
<sequence length="176" mass="19953">MILHALQAAQQRELKVKVLHLERNNPRHQYKLGTDQLESSSAEKDEGVLVDNKLNMGQQWALATKKASNVPGCLRRSVASRSRKVSLPYSALVRPHLEYWFQFWAPQYKRHGCTVESSTKSHEDDESTRACLIERKAETVGTVQPGEEKTKEGSHRCNAYKEHEDISAVLSSPKIT</sequence>
<keyword evidence="2" id="KW-1185">Reference proteome</keyword>
<evidence type="ECO:0000313" key="1">
    <source>
        <dbReference type="EMBL" id="PKU36118.1"/>
    </source>
</evidence>